<name>A0A0D9RNT5_CHLSB</name>
<accession>A0A0D9RNT5</accession>
<sequence length="102" mass="10617">MGRAQGAFQGRCLREGSRGESTVTRPCRGPCGGTARIESLASGRQNLGSGRENGLAICPELPRTAGTRPISNPETSGPEDQGRPPFLAVLTGLQKPRSSAGR</sequence>
<dbReference type="Bgee" id="ENSCSAG00000014132">
    <property type="expression patterns" value="Expressed in caudate nucleus and 3 other cell types or tissues"/>
</dbReference>
<evidence type="ECO:0000313" key="2">
    <source>
        <dbReference type="Ensembl" id="ENSCSAP00000010274.1"/>
    </source>
</evidence>
<reference evidence="2" key="3">
    <citation type="submission" date="2025-09" db="UniProtKB">
        <authorList>
            <consortium name="Ensembl"/>
        </authorList>
    </citation>
    <scope>IDENTIFICATION</scope>
</reference>
<feature type="region of interest" description="Disordered" evidence="1">
    <location>
        <begin position="1"/>
        <end position="102"/>
    </location>
</feature>
<keyword evidence="3" id="KW-1185">Reference proteome</keyword>
<dbReference type="Ensembl" id="ENSCSAT00000012230.1">
    <property type="protein sequence ID" value="ENSCSAP00000010274.1"/>
    <property type="gene ID" value="ENSCSAG00000014132.1"/>
</dbReference>
<dbReference type="AlphaFoldDB" id="A0A0D9RNT5"/>
<reference evidence="2 3" key="1">
    <citation type="submission" date="2014-03" db="EMBL/GenBank/DDBJ databases">
        <authorList>
            <person name="Warren W."/>
            <person name="Wilson R.K."/>
        </authorList>
    </citation>
    <scope>NUCLEOTIDE SEQUENCE</scope>
</reference>
<dbReference type="Proteomes" id="UP000029965">
    <property type="component" value="Chromosome 26"/>
</dbReference>
<dbReference type="EMBL" id="AQIB01139369">
    <property type="status" value="NOT_ANNOTATED_CDS"/>
    <property type="molecule type" value="Genomic_DNA"/>
</dbReference>
<proteinExistence type="predicted"/>
<evidence type="ECO:0000313" key="3">
    <source>
        <dbReference type="Proteomes" id="UP000029965"/>
    </source>
</evidence>
<dbReference type="eggNOG" id="ENOG502TE9F">
    <property type="taxonomic scope" value="Eukaryota"/>
</dbReference>
<reference evidence="2" key="2">
    <citation type="submission" date="2025-08" db="UniProtKB">
        <authorList>
            <consortium name="Ensembl"/>
        </authorList>
    </citation>
    <scope>IDENTIFICATION</scope>
</reference>
<evidence type="ECO:0000256" key="1">
    <source>
        <dbReference type="SAM" id="MobiDB-lite"/>
    </source>
</evidence>
<organism evidence="2 3">
    <name type="scientific">Chlorocebus sabaeus</name>
    <name type="common">Green monkey</name>
    <name type="synonym">Simia sabaea</name>
    <dbReference type="NCBI Taxonomy" id="60711"/>
    <lineage>
        <taxon>Eukaryota</taxon>
        <taxon>Metazoa</taxon>
        <taxon>Chordata</taxon>
        <taxon>Craniata</taxon>
        <taxon>Vertebrata</taxon>
        <taxon>Euteleostomi</taxon>
        <taxon>Mammalia</taxon>
        <taxon>Eutheria</taxon>
        <taxon>Euarchontoglires</taxon>
        <taxon>Primates</taxon>
        <taxon>Haplorrhini</taxon>
        <taxon>Catarrhini</taxon>
        <taxon>Cercopithecidae</taxon>
        <taxon>Cercopithecinae</taxon>
        <taxon>Chlorocebus</taxon>
    </lineage>
</organism>
<protein>
    <submittedName>
        <fullName evidence="2">Uncharacterized protein</fullName>
    </submittedName>
</protein>